<keyword evidence="5" id="KW-1185">Reference proteome</keyword>
<organism evidence="5 6">
    <name type="scientific">Angiostrongylus cantonensis</name>
    <name type="common">Rat lungworm</name>
    <dbReference type="NCBI Taxonomy" id="6313"/>
    <lineage>
        <taxon>Eukaryota</taxon>
        <taxon>Metazoa</taxon>
        <taxon>Ecdysozoa</taxon>
        <taxon>Nematoda</taxon>
        <taxon>Chromadorea</taxon>
        <taxon>Rhabditida</taxon>
        <taxon>Rhabditina</taxon>
        <taxon>Rhabditomorpha</taxon>
        <taxon>Strongyloidea</taxon>
        <taxon>Metastrongylidae</taxon>
        <taxon>Angiostrongylus</taxon>
    </lineage>
</organism>
<dbReference type="GO" id="GO:0019799">
    <property type="term" value="F:tubulin N-acetyltransferase activity"/>
    <property type="evidence" value="ECO:0007669"/>
    <property type="project" value="UniProtKB-UniRule"/>
</dbReference>
<protein>
    <recommendedName>
        <fullName evidence="3">Alpha-tubulin N-acetyltransferase</fullName>
        <shortName evidence="3">Alpha-TAT</shortName>
        <shortName evidence="3">TAT</shortName>
        <ecNumber evidence="3">2.3.1.108</ecNumber>
    </recommendedName>
    <alternativeName>
        <fullName evidence="3">Acetyltransferase mec-17 homolog</fullName>
    </alternativeName>
</protein>
<accession>A0A0K0D286</accession>
<proteinExistence type="inferred from homology"/>
<dbReference type="AlphaFoldDB" id="A0A0K0D286"/>
<feature type="site" description="Crucial for catalytic activity" evidence="3">
    <location>
        <position position="50"/>
    </location>
</feature>
<sequence>MELNYDLSEIFTSEPFQRLDRAKLARFNPRKFWSVQKSIDTLGQLSTEAQGLKRVLTTYEKVLNHAEDQIIYLMWQRHPTKSLSIVIGILKVGRKHLYLLDESQRKFEEEPLCILDFYVHSSVQRRGNGHQLFDYMLKQESISAASIAIDRPSDAFLQFLTKFYDLKKPGWVQVLLIYVGDFI</sequence>
<dbReference type="InterPro" id="IPR038746">
    <property type="entry name" value="Atat"/>
</dbReference>
<evidence type="ECO:0000256" key="3">
    <source>
        <dbReference type="HAMAP-Rule" id="MF_03130"/>
    </source>
</evidence>
<comment type="catalytic activity">
    <reaction evidence="3">
        <text>L-lysyl-[alpha-tubulin] + acetyl-CoA = N(6)-acetyl-L-lysyl-[alpha-tubulin] + CoA + H(+)</text>
        <dbReference type="Rhea" id="RHEA:15277"/>
        <dbReference type="Rhea" id="RHEA-COMP:11278"/>
        <dbReference type="Rhea" id="RHEA-COMP:11279"/>
        <dbReference type="ChEBI" id="CHEBI:15378"/>
        <dbReference type="ChEBI" id="CHEBI:29969"/>
        <dbReference type="ChEBI" id="CHEBI:57287"/>
        <dbReference type="ChEBI" id="CHEBI:57288"/>
        <dbReference type="ChEBI" id="CHEBI:61930"/>
        <dbReference type="EC" id="2.3.1.108"/>
    </reaction>
</comment>
<feature type="binding site" evidence="3">
    <location>
        <begin position="117"/>
        <end position="130"/>
    </location>
    <ligand>
        <name>acetyl-CoA</name>
        <dbReference type="ChEBI" id="CHEBI:57288"/>
    </ligand>
</feature>
<dbReference type="PANTHER" id="PTHR12327:SF1">
    <property type="entry name" value="ALPHA-TUBULIN N-ACETYLTRANSFERASE 2"/>
    <property type="match status" value="1"/>
</dbReference>
<keyword evidence="2 3" id="KW-0012">Acyltransferase</keyword>
<name>A0A0K0D286_ANGCA</name>
<dbReference type="WBParaSite" id="ACAC_0000418101-mRNA-1">
    <property type="protein sequence ID" value="ACAC_0000418101-mRNA-1"/>
    <property type="gene ID" value="ACAC_0000418101"/>
</dbReference>
<evidence type="ECO:0000256" key="2">
    <source>
        <dbReference type="ARBA" id="ARBA00023315"/>
    </source>
</evidence>
<dbReference type="EC" id="2.3.1.108" evidence="3"/>
<reference evidence="5" key="1">
    <citation type="submission" date="2012-09" db="EMBL/GenBank/DDBJ databases">
        <authorList>
            <person name="Martin A.A."/>
        </authorList>
    </citation>
    <scope>NUCLEOTIDE SEQUENCE</scope>
</reference>
<evidence type="ECO:0000259" key="4">
    <source>
        <dbReference type="PROSITE" id="PS51730"/>
    </source>
</evidence>
<dbReference type="InterPro" id="IPR007965">
    <property type="entry name" value="GNAT_ATAT"/>
</dbReference>
<dbReference type="HAMAP" id="MF_03130">
    <property type="entry name" value="mec17"/>
    <property type="match status" value="1"/>
</dbReference>
<keyword evidence="1 3" id="KW-0808">Transferase</keyword>
<feature type="domain" description="N-acetyltransferase" evidence="4">
    <location>
        <begin position="1"/>
        <end position="183"/>
    </location>
</feature>
<dbReference type="PANTHER" id="PTHR12327">
    <property type="entry name" value="ALPHA-TUBULIN N-ACETYLTRANSFERASE 1"/>
    <property type="match status" value="1"/>
</dbReference>
<dbReference type="Gene3D" id="3.40.630.30">
    <property type="match status" value="1"/>
</dbReference>
<comment type="caution">
    <text evidence="3">Lacks conserved residue(s) required for the propagation of feature annotation.</text>
</comment>
<comment type="similarity">
    <text evidence="3">Belongs to the acetyltransferase ATAT1 family.</text>
</comment>
<dbReference type="GO" id="GO:0070507">
    <property type="term" value="P:regulation of microtubule cytoskeleton organization"/>
    <property type="evidence" value="ECO:0007669"/>
    <property type="project" value="UniProtKB-UniRule"/>
</dbReference>
<dbReference type="GO" id="GO:0005874">
    <property type="term" value="C:microtubule"/>
    <property type="evidence" value="ECO:0007669"/>
    <property type="project" value="InterPro"/>
</dbReference>
<reference evidence="6" key="2">
    <citation type="submission" date="2017-02" db="UniProtKB">
        <authorList>
            <consortium name="WormBaseParasite"/>
        </authorList>
    </citation>
    <scope>IDENTIFICATION</scope>
</reference>
<dbReference type="Pfam" id="PF05301">
    <property type="entry name" value="Acetyltransf_16"/>
    <property type="match status" value="1"/>
</dbReference>
<dbReference type="PROSITE" id="PS51730">
    <property type="entry name" value="GNAT_ATAT"/>
    <property type="match status" value="1"/>
</dbReference>
<dbReference type="GO" id="GO:0048666">
    <property type="term" value="P:neuron development"/>
    <property type="evidence" value="ECO:0007669"/>
    <property type="project" value="UniProtKB-UniRule"/>
</dbReference>
<dbReference type="Proteomes" id="UP000035642">
    <property type="component" value="Unassembled WGS sequence"/>
</dbReference>
<evidence type="ECO:0000313" key="5">
    <source>
        <dbReference type="Proteomes" id="UP000035642"/>
    </source>
</evidence>
<comment type="function">
    <text evidence="3">Specifically acetylates 'Lys-40' in alpha-tubulin on the lumenal side of microtubules. Promotes microtubule destabilization and accelerates microtubule dynamics; this activity may be independent of acetylation activity. Acetylates alpha-tubulin with a slow enzymatic rate, due to a catalytic site that is not optimized for acetyl transfer. Enters the microtubule through each end and diffuses quickly throughout the lumen of microtubules. Acetylates only long/old microtubules because of its slow acetylation rate since it does not have time to act on dynamically unstable microtubules before the enzyme is released.</text>
</comment>
<dbReference type="STRING" id="6313.A0A0K0D286"/>
<evidence type="ECO:0000313" key="6">
    <source>
        <dbReference type="WBParaSite" id="ACAC_0000418101-mRNA-1"/>
    </source>
</evidence>
<evidence type="ECO:0000256" key="1">
    <source>
        <dbReference type="ARBA" id="ARBA00022679"/>
    </source>
</evidence>